<dbReference type="AlphaFoldDB" id="A0A4Y9ZHG8"/>
<organism evidence="1 2">
    <name type="scientific">Hericium alpestre</name>
    <dbReference type="NCBI Taxonomy" id="135208"/>
    <lineage>
        <taxon>Eukaryota</taxon>
        <taxon>Fungi</taxon>
        <taxon>Dikarya</taxon>
        <taxon>Basidiomycota</taxon>
        <taxon>Agaricomycotina</taxon>
        <taxon>Agaricomycetes</taxon>
        <taxon>Russulales</taxon>
        <taxon>Hericiaceae</taxon>
        <taxon>Hericium</taxon>
    </lineage>
</organism>
<keyword evidence="2" id="KW-1185">Reference proteome</keyword>
<feature type="non-terminal residue" evidence="1">
    <location>
        <position position="1"/>
    </location>
</feature>
<dbReference type="OrthoDB" id="3012326at2759"/>
<dbReference type="EMBL" id="SFCI01003091">
    <property type="protein sequence ID" value="TFY73263.1"/>
    <property type="molecule type" value="Genomic_DNA"/>
</dbReference>
<sequence>NLAGDGTVFWEHKYISELDYFQQPQTQPIELILISAYEVDNWLAANRKPGRWKRFPHQSPDVSALPANPHARAQALFPLLDTSDSPHWAGYVTHRQAAEAHVDEKFEGLEYDDSATYWYMINDATLESLNGEDNLAEEECKKIADAVTNMSLELEDDEMRILDVSVITRIHSLVSPKSVDVHLSYYHYRAWRYSLGFRINEEPVVPLTRFPKETASVNRMHSGQGWKTFGWFYLDDKDEERCACPMSARDLKQVHDTLFGPAKKGKLGERVSLRGTAKLMLASVGIGFDVALDKEDEKQNGDGHRVNYEARLDLSAGQKSGIRVAHIRKICGIPPLAEE</sequence>
<gene>
    <name evidence="1" type="ORF">EWM64_g10749</name>
</gene>
<protein>
    <submittedName>
        <fullName evidence="1">Uncharacterized protein</fullName>
    </submittedName>
</protein>
<evidence type="ECO:0000313" key="2">
    <source>
        <dbReference type="Proteomes" id="UP000298061"/>
    </source>
</evidence>
<reference evidence="1 2" key="1">
    <citation type="submission" date="2019-02" db="EMBL/GenBank/DDBJ databases">
        <title>Genome sequencing of the rare red list fungi Hericium alpestre (H. flagellum).</title>
        <authorList>
            <person name="Buettner E."/>
            <person name="Kellner H."/>
        </authorList>
    </citation>
    <scope>NUCLEOTIDE SEQUENCE [LARGE SCALE GENOMIC DNA]</scope>
    <source>
        <strain evidence="1 2">DSM 108284</strain>
    </source>
</reference>
<comment type="caution">
    <text evidence="1">The sequence shown here is derived from an EMBL/GenBank/DDBJ whole genome shotgun (WGS) entry which is preliminary data.</text>
</comment>
<evidence type="ECO:0000313" key="1">
    <source>
        <dbReference type="EMBL" id="TFY73263.1"/>
    </source>
</evidence>
<accession>A0A4Y9ZHG8</accession>
<proteinExistence type="predicted"/>
<name>A0A4Y9ZHG8_9AGAM</name>
<dbReference type="Proteomes" id="UP000298061">
    <property type="component" value="Unassembled WGS sequence"/>
</dbReference>